<accession>A0ABS1D6K6</accession>
<keyword evidence="6 12" id="KW-0547">Nucleotide-binding</keyword>
<keyword evidence="12" id="KW-0963">Cytoplasm</keyword>
<dbReference type="SUPFAM" id="SSF56042">
    <property type="entry name" value="PurM C-terminal domain-like"/>
    <property type="match status" value="1"/>
</dbReference>
<gene>
    <name evidence="12" type="primary">purM</name>
    <name evidence="16" type="ORF">CKO45_30200</name>
</gene>
<dbReference type="Proteomes" id="UP000697995">
    <property type="component" value="Unassembled WGS sequence"/>
</dbReference>
<dbReference type="PANTHER" id="PTHR10520:SF12">
    <property type="entry name" value="TRIFUNCTIONAL PURINE BIOSYNTHETIC PROTEIN ADENOSINE-3"/>
    <property type="match status" value="1"/>
</dbReference>
<reference evidence="16 17" key="1">
    <citation type="journal article" date="2020" name="Microorganisms">
        <title>Osmotic Adaptation and Compatible Solute Biosynthesis of Phototrophic Bacteria as Revealed from Genome Analyses.</title>
        <authorList>
            <person name="Imhoff J.F."/>
            <person name="Rahn T."/>
            <person name="Kunzel S."/>
            <person name="Keller A."/>
            <person name="Neulinger S.C."/>
        </authorList>
    </citation>
    <scope>NUCLEOTIDE SEQUENCE [LARGE SCALE GENOMIC DNA]</scope>
    <source>
        <strain evidence="16 17">DSM 15382</strain>
    </source>
</reference>
<feature type="region of interest" description="Disordered" evidence="13">
    <location>
        <begin position="1"/>
        <end position="32"/>
    </location>
</feature>
<name>A0ABS1D6K6_9PROT</name>
<evidence type="ECO:0000256" key="5">
    <source>
        <dbReference type="ARBA" id="ARBA00022598"/>
    </source>
</evidence>
<dbReference type="EC" id="6.3.3.1" evidence="3 12"/>
<proteinExistence type="inferred from homology"/>
<evidence type="ECO:0000256" key="10">
    <source>
        <dbReference type="ARBA" id="ARBA00033093"/>
    </source>
</evidence>
<dbReference type="Gene3D" id="3.90.650.10">
    <property type="entry name" value="PurM-like C-terminal domain"/>
    <property type="match status" value="1"/>
</dbReference>
<evidence type="ECO:0000256" key="13">
    <source>
        <dbReference type="SAM" id="MobiDB-lite"/>
    </source>
</evidence>
<evidence type="ECO:0000259" key="15">
    <source>
        <dbReference type="Pfam" id="PF02769"/>
    </source>
</evidence>
<evidence type="ECO:0000313" key="16">
    <source>
        <dbReference type="EMBL" id="MBK1662454.1"/>
    </source>
</evidence>
<dbReference type="PANTHER" id="PTHR10520">
    <property type="entry name" value="TRIFUNCTIONAL PURINE BIOSYNTHETIC PROTEIN ADENOSINE-3-RELATED"/>
    <property type="match status" value="1"/>
</dbReference>
<dbReference type="InterPro" id="IPR010918">
    <property type="entry name" value="PurM-like_C_dom"/>
</dbReference>
<evidence type="ECO:0000256" key="3">
    <source>
        <dbReference type="ARBA" id="ARBA00013047"/>
    </source>
</evidence>
<keyword evidence="17" id="KW-1185">Reference proteome</keyword>
<dbReference type="EMBL" id="NRSG01000571">
    <property type="protein sequence ID" value="MBK1662454.1"/>
    <property type="molecule type" value="Genomic_DNA"/>
</dbReference>
<evidence type="ECO:0000256" key="7">
    <source>
        <dbReference type="ARBA" id="ARBA00022840"/>
    </source>
</evidence>
<dbReference type="NCBIfam" id="TIGR00878">
    <property type="entry name" value="purM"/>
    <property type="match status" value="1"/>
</dbReference>
<evidence type="ECO:0000256" key="8">
    <source>
        <dbReference type="ARBA" id="ARBA00031908"/>
    </source>
</evidence>
<keyword evidence="7 12" id="KW-0067">ATP-binding</keyword>
<evidence type="ECO:0000256" key="1">
    <source>
        <dbReference type="ARBA" id="ARBA00004686"/>
    </source>
</evidence>
<sequence>MGVPTGPSPPGHPDSAFPAQPPRPDRTWCRPNPWDKSLLGILLQRKPPRGALSRSEAALTSSPAPTPPGSLTYRDAGVDIAAGDALVEAIKPLAKSTSRAGTLGGLGGFGALFDLKAAGFADPVLVSSTDGVGTKLRVAIDAGHHATVGIDLVAMCVNDLVVQGAEPLFFLDYFATGKLQLAQARDVIAGIAEGCRQAGCALVGGETAEMPGMYAAEDYDLAGFAVGAAERGALLPRDVGPGDVLLGLGSAGVHSNGFSLVRRVVAASGLAPDAPAPFAPGETLGQALLAPTRIYVKSLLGLHRAGRLKAAAHITGGGLPGNLPRVLPAGVEAVLDAAAWPVPPVFGWLARTGNVAADEMLRVFNCGIGMVAVVAAQEAEAAMAELRAAGEQVFRIGRLDAAAGPAGLRIDNLPAGWPR</sequence>
<protein>
    <recommendedName>
        <fullName evidence="4 12">Phosphoribosylformylglycinamidine cyclo-ligase</fullName>
        <ecNumber evidence="3 12">6.3.3.1</ecNumber>
    </recommendedName>
    <alternativeName>
        <fullName evidence="9 12">AIR synthase</fullName>
    </alternativeName>
    <alternativeName>
        <fullName evidence="10 12">AIRS</fullName>
    </alternativeName>
    <alternativeName>
        <fullName evidence="8 12">Phosphoribosyl-aminoimidazole synthetase</fullName>
    </alternativeName>
</protein>
<feature type="compositionally biased region" description="Pro residues" evidence="13">
    <location>
        <begin position="1"/>
        <end position="12"/>
    </location>
</feature>
<comment type="caution">
    <text evidence="16">The sequence shown here is derived from an EMBL/GenBank/DDBJ whole genome shotgun (WGS) entry which is preliminary data.</text>
</comment>
<evidence type="ECO:0000313" key="17">
    <source>
        <dbReference type="Proteomes" id="UP000697995"/>
    </source>
</evidence>
<dbReference type="Gene3D" id="3.30.1330.10">
    <property type="entry name" value="PurM-like, N-terminal domain"/>
    <property type="match status" value="1"/>
</dbReference>
<dbReference type="HAMAP" id="MF_00741">
    <property type="entry name" value="AIRS"/>
    <property type="match status" value="1"/>
</dbReference>
<feature type="domain" description="PurM-like N-terminal" evidence="14">
    <location>
        <begin position="124"/>
        <end position="228"/>
    </location>
</feature>
<organism evidence="16 17">
    <name type="scientific">Paracraurococcus ruber</name>
    <dbReference type="NCBI Taxonomy" id="77675"/>
    <lineage>
        <taxon>Bacteria</taxon>
        <taxon>Pseudomonadati</taxon>
        <taxon>Pseudomonadota</taxon>
        <taxon>Alphaproteobacteria</taxon>
        <taxon>Acetobacterales</taxon>
        <taxon>Roseomonadaceae</taxon>
        <taxon>Paracraurococcus</taxon>
    </lineage>
</organism>
<feature type="domain" description="PurM-like C-terminal" evidence="15">
    <location>
        <begin position="240"/>
        <end position="402"/>
    </location>
</feature>
<evidence type="ECO:0000256" key="12">
    <source>
        <dbReference type="HAMAP-Rule" id="MF_00741"/>
    </source>
</evidence>
<comment type="similarity">
    <text evidence="2 12">Belongs to the AIR synthase family.</text>
</comment>
<dbReference type="SUPFAM" id="SSF55326">
    <property type="entry name" value="PurM N-terminal domain-like"/>
    <property type="match status" value="1"/>
</dbReference>
<dbReference type="Pfam" id="PF02769">
    <property type="entry name" value="AIRS_C"/>
    <property type="match status" value="1"/>
</dbReference>
<evidence type="ECO:0000256" key="11">
    <source>
        <dbReference type="ARBA" id="ARBA00049057"/>
    </source>
</evidence>
<evidence type="ECO:0000259" key="14">
    <source>
        <dbReference type="Pfam" id="PF00586"/>
    </source>
</evidence>
<evidence type="ECO:0000256" key="9">
    <source>
        <dbReference type="ARBA" id="ARBA00032931"/>
    </source>
</evidence>
<dbReference type="InterPro" id="IPR016188">
    <property type="entry name" value="PurM-like_N"/>
</dbReference>
<dbReference type="Pfam" id="PF00586">
    <property type="entry name" value="AIRS"/>
    <property type="match status" value="1"/>
</dbReference>
<keyword evidence="5 12" id="KW-0436">Ligase</keyword>
<dbReference type="InterPro" id="IPR004733">
    <property type="entry name" value="PurM_cligase"/>
</dbReference>
<evidence type="ECO:0000256" key="4">
    <source>
        <dbReference type="ARBA" id="ARBA00020367"/>
    </source>
</evidence>
<evidence type="ECO:0000256" key="6">
    <source>
        <dbReference type="ARBA" id="ARBA00022741"/>
    </source>
</evidence>
<feature type="region of interest" description="Disordered" evidence="13">
    <location>
        <begin position="50"/>
        <end position="71"/>
    </location>
</feature>
<dbReference type="InterPro" id="IPR036676">
    <property type="entry name" value="PurM-like_C_sf"/>
</dbReference>
<dbReference type="CDD" id="cd02196">
    <property type="entry name" value="PurM"/>
    <property type="match status" value="1"/>
</dbReference>
<comment type="subcellular location">
    <subcellularLocation>
        <location evidence="12">Cytoplasm</location>
    </subcellularLocation>
</comment>
<evidence type="ECO:0000256" key="2">
    <source>
        <dbReference type="ARBA" id="ARBA00010280"/>
    </source>
</evidence>
<dbReference type="InterPro" id="IPR036921">
    <property type="entry name" value="PurM-like_N_sf"/>
</dbReference>
<comment type="catalytic activity">
    <reaction evidence="11 12">
        <text>2-formamido-N(1)-(5-O-phospho-beta-D-ribosyl)acetamidine + ATP = 5-amino-1-(5-phospho-beta-D-ribosyl)imidazole + ADP + phosphate + H(+)</text>
        <dbReference type="Rhea" id="RHEA:23032"/>
        <dbReference type="ChEBI" id="CHEBI:15378"/>
        <dbReference type="ChEBI" id="CHEBI:30616"/>
        <dbReference type="ChEBI" id="CHEBI:43474"/>
        <dbReference type="ChEBI" id="CHEBI:137981"/>
        <dbReference type="ChEBI" id="CHEBI:147287"/>
        <dbReference type="ChEBI" id="CHEBI:456216"/>
        <dbReference type="EC" id="6.3.3.1"/>
    </reaction>
</comment>
<comment type="pathway">
    <text evidence="1 12">Purine metabolism; IMP biosynthesis via de novo pathway; 5-amino-1-(5-phospho-D-ribosyl)imidazole from N(2)-formyl-N(1)-(5-phospho-D-ribosyl)glycinamide: step 2/2.</text>
</comment>
<keyword evidence="12" id="KW-0658">Purine biosynthesis</keyword>